<dbReference type="InterPro" id="IPR001077">
    <property type="entry name" value="COMT_C"/>
</dbReference>
<dbReference type="Gene3D" id="1.10.10.10">
    <property type="entry name" value="Winged helix-like DNA-binding domain superfamily/Winged helix DNA-binding domain"/>
    <property type="match status" value="1"/>
</dbReference>
<accession>A0A0D1ZH63</accession>
<dbReference type="InterPro" id="IPR029063">
    <property type="entry name" value="SAM-dependent_MTases_sf"/>
</dbReference>
<dbReference type="PANTHER" id="PTHR43712">
    <property type="entry name" value="PUTATIVE (AFU_ORTHOLOGUE AFUA_4G14580)-RELATED"/>
    <property type="match status" value="1"/>
</dbReference>
<dbReference type="STRING" id="569365.A0A0D1ZH63"/>
<dbReference type="GeneID" id="27346237"/>
<feature type="domain" description="O-methyltransferase C-terminal" evidence="5">
    <location>
        <begin position="185"/>
        <end position="385"/>
    </location>
</feature>
<keyword evidence="8" id="KW-1185">Reference proteome</keyword>
<gene>
    <name evidence="7" type="ORF">PV07_07043</name>
</gene>
<keyword evidence="2" id="KW-0808">Transferase</keyword>
<dbReference type="PIRSF" id="PIRSF005739">
    <property type="entry name" value="O-mtase"/>
    <property type="match status" value="1"/>
</dbReference>
<evidence type="ECO:0000256" key="2">
    <source>
        <dbReference type="ARBA" id="ARBA00022679"/>
    </source>
</evidence>
<evidence type="ECO:0000259" key="6">
    <source>
        <dbReference type="Pfam" id="PF08100"/>
    </source>
</evidence>
<dbReference type="OrthoDB" id="1535081at2759"/>
<dbReference type="Gene3D" id="3.40.50.150">
    <property type="entry name" value="Vaccinia Virus protein VP39"/>
    <property type="match status" value="1"/>
</dbReference>
<dbReference type="Proteomes" id="UP000054466">
    <property type="component" value="Unassembled WGS sequence"/>
</dbReference>
<protein>
    <recommendedName>
        <fullName evidence="9">O-methyltransferase domain-containing protein</fullName>
    </recommendedName>
</protein>
<dbReference type="EMBL" id="KN847043">
    <property type="protein sequence ID" value="KIW27291.1"/>
    <property type="molecule type" value="Genomic_DNA"/>
</dbReference>
<dbReference type="GO" id="GO:0046983">
    <property type="term" value="F:protein dimerization activity"/>
    <property type="evidence" value="ECO:0007669"/>
    <property type="project" value="InterPro"/>
</dbReference>
<dbReference type="InterPro" id="IPR036388">
    <property type="entry name" value="WH-like_DNA-bd_sf"/>
</dbReference>
<dbReference type="InterPro" id="IPR036390">
    <property type="entry name" value="WH_DNA-bd_sf"/>
</dbReference>
<keyword evidence="3" id="KW-0949">S-adenosyl-L-methionine</keyword>
<dbReference type="VEuPathDB" id="FungiDB:PV07_07043"/>
<proteinExistence type="predicted"/>
<dbReference type="SUPFAM" id="SSF46785">
    <property type="entry name" value="Winged helix' DNA-binding domain"/>
    <property type="match status" value="1"/>
</dbReference>
<feature type="active site" description="Proton acceptor" evidence="4">
    <location>
        <position position="318"/>
    </location>
</feature>
<evidence type="ECO:0000256" key="3">
    <source>
        <dbReference type="ARBA" id="ARBA00022691"/>
    </source>
</evidence>
<dbReference type="Pfam" id="PF00891">
    <property type="entry name" value="Methyltransf_2"/>
    <property type="match status" value="1"/>
</dbReference>
<dbReference type="InterPro" id="IPR016461">
    <property type="entry name" value="COMT-like"/>
</dbReference>
<keyword evidence="1" id="KW-0489">Methyltransferase</keyword>
<reference evidence="7 8" key="1">
    <citation type="submission" date="2015-01" db="EMBL/GenBank/DDBJ databases">
        <title>The Genome Sequence of Cladophialophora immunda CBS83496.</title>
        <authorList>
            <consortium name="The Broad Institute Genomics Platform"/>
            <person name="Cuomo C."/>
            <person name="de Hoog S."/>
            <person name="Gorbushina A."/>
            <person name="Stielow B."/>
            <person name="Teixiera M."/>
            <person name="Abouelleil A."/>
            <person name="Chapman S.B."/>
            <person name="Priest M."/>
            <person name="Young S.K."/>
            <person name="Wortman J."/>
            <person name="Nusbaum C."/>
            <person name="Birren B."/>
        </authorList>
    </citation>
    <scope>NUCLEOTIDE SEQUENCE [LARGE SCALE GENOMIC DNA]</scope>
    <source>
        <strain evidence="7 8">CBS 83496</strain>
    </source>
</reference>
<dbReference type="PROSITE" id="PS51683">
    <property type="entry name" value="SAM_OMT_II"/>
    <property type="match status" value="1"/>
</dbReference>
<dbReference type="SUPFAM" id="SSF53335">
    <property type="entry name" value="S-adenosyl-L-methionine-dependent methyltransferases"/>
    <property type="match status" value="1"/>
</dbReference>
<evidence type="ECO:0000313" key="7">
    <source>
        <dbReference type="EMBL" id="KIW27291.1"/>
    </source>
</evidence>
<dbReference type="AlphaFoldDB" id="A0A0D1ZH63"/>
<evidence type="ECO:0000256" key="1">
    <source>
        <dbReference type="ARBA" id="ARBA00022603"/>
    </source>
</evidence>
<dbReference type="Pfam" id="PF08100">
    <property type="entry name" value="Dimerisation"/>
    <property type="match status" value="1"/>
</dbReference>
<feature type="domain" description="O-methyltransferase dimerisation" evidence="6">
    <location>
        <begin position="65"/>
        <end position="130"/>
    </location>
</feature>
<dbReference type="RefSeq" id="XP_016247508.1">
    <property type="nucleotide sequence ID" value="XM_016394089.1"/>
</dbReference>
<evidence type="ECO:0000256" key="4">
    <source>
        <dbReference type="PIRSR" id="PIRSR005739-1"/>
    </source>
</evidence>
<evidence type="ECO:0000259" key="5">
    <source>
        <dbReference type="Pfam" id="PF00891"/>
    </source>
</evidence>
<dbReference type="PANTHER" id="PTHR43712:SF2">
    <property type="entry name" value="O-METHYLTRANSFERASE CICE"/>
    <property type="match status" value="1"/>
</dbReference>
<dbReference type="HOGENOM" id="CLU_005533_5_0_1"/>
<dbReference type="RefSeq" id="XP_016247507.1">
    <property type="nucleotide sequence ID" value="XM_016394088.1"/>
</dbReference>
<organism evidence="7 8">
    <name type="scientific">Cladophialophora immunda</name>
    <dbReference type="NCBI Taxonomy" id="569365"/>
    <lineage>
        <taxon>Eukaryota</taxon>
        <taxon>Fungi</taxon>
        <taxon>Dikarya</taxon>
        <taxon>Ascomycota</taxon>
        <taxon>Pezizomycotina</taxon>
        <taxon>Eurotiomycetes</taxon>
        <taxon>Chaetothyriomycetidae</taxon>
        <taxon>Chaetothyriales</taxon>
        <taxon>Herpotrichiellaceae</taxon>
        <taxon>Cladophialophora</taxon>
    </lineage>
</organism>
<evidence type="ECO:0000313" key="8">
    <source>
        <dbReference type="Proteomes" id="UP000054466"/>
    </source>
</evidence>
<name>A0A0D1ZH63_9EURO</name>
<sequence length="410" mass="45904">MAPQTSQELVSLVRDLSGAIAGVDSKRGLSVTQREHILRLNRAIQNKVQPPEDHIIATAFTINLNICIRACIELGVFELLDSAAPNWLSAPDIARALNAEELLITRFMRGVCALNFATEVGPGRFLANDVTHALVQPPLAAGFSLMFDNAARPKSNLWSHMERFRQHGYKSPFDAKDGPYQHANDCVGMTTFEHWMTDPAESARFNTFMKGVRGSRPNWYTWFDVQMLLGGGGASGCDAEDEVFMVDVAGGYGHDLDAFLQRHGDQVQGRVILQDLPGVVDAIEPGSISNRIEIQRHDFFTAQPVRGARVYFMHMIMHDWPDDDCVRILTHLRDAMRRDHSQILINDMILPDTQCPLIATGMDITMMAHHCGVERNEDMWRSLIAKVDGLELIKIWHPPEGEGILQVSRK</sequence>
<dbReference type="GO" id="GO:0008171">
    <property type="term" value="F:O-methyltransferase activity"/>
    <property type="evidence" value="ECO:0007669"/>
    <property type="project" value="InterPro"/>
</dbReference>
<dbReference type="EMBL" id="KN847043">
    <property type="protein sequence ID" value="KIW27292.1"/>
    <property type="molecule type" value="Genomic_DNA"/>
</dbReference>
<dbReference type="GO" id="GO:0032259">
    <property type="term" value="P:methylation"/>
    <property type="evidence" value="ECO:0007669"/>
    <property type="project" value="UniProtKB-KW"/>
</dbReference>
<evidence type="ECO:0008006" key="9">
    <source>
        <dbReference type="Google" id="ProtNLM"/>
    </source>
</evidence>
<dbReference type="InterPro" id="IPR012967">
    <property type="entry name" value="COMT_dimerisation"/>
</dbReference>